<evidence type="ECO:0000259" key="2">
    <source>
        <dbReference type="Pfam" id="PF13568"/>
    </source>
</evidence>
<comment type="caution">
    <text evidence="3">The sequence shown here is derived from an EMBL/GenBank/DDBJ whole genome shotgun (WGS) entry which is preliminary data.</text>
</comment>
<accession>A0AAN5AIP0</accession>
<gene>
    <name evidence="3" type="ORF">PEDI_06360</name>
</gene>
<name>A0AAN5AIP0_9BACT</name>
<evidence type="ECO:0000313" key="3">
    <source>
        <dbReference type="EMBL" id="GJM60084.1"/>
    </source>
</evidence>
<organism evidence="3 4">
    <name type="scientific">Persicobacter diffluens</name>
    <dbReference type="NCBI Taxonomy" id="981"/>
    <lineage>
        <taxon>Bacteria</taxon>
        <taxon>Pseudomonadati</taxon>
        <taxon>Bacteroidota</taxon>
        <taxon>Cytophagia</taxon>
        <taxon>Cytophagales</taxon>
        <taxon>Persicobacteraceae</taxon>
        <taxon>Persicobacter</taxon>
    </lineage>
</organism>
<dbReference type="InterPro" id="IPR025665">
    <property type="entry name" value="Beta-barrel_OMP_2"/>
</dbReference>
<evidence type="ECO:0000256" key="1">
    <source>
        <dbReference type="SAM" id="SignalP"/>
    </source>
</evidence>
<dbReference type="AlphaFoldDB" id="A0AAN5AIP0"/>
<keyword evidence="4" id="KW-1185">Reference proteome</keyword>
<feature type="chain" id="PRO_5042834889" description="Outer membrane protein beta-barrel domain-containing protein" evidence="1">
    <location>
        <begin position="21"/>
        <end position="203"/>
    </location>
</feature>
<dbReference type="EMBL" id="BQKE01000001">
    <property type="protein sequence ID" value="GJM60084.1"/>
    <property type="molecule type" value="Genomic_DNA"/>
</dbReference>
<sequence length="203" mass="22541">MTNKIALFVSLLFFSFSAQARGWKFQDTFSNIGLESQLGLNYSSMSGVGQEGGSGLMGFRFGSMFVMPLTHEVHSKVGLFYSQNGASFKGEEGEFDLNIHYLQLPIWGKVSINQKNLNMIGGPQFGLLMHASEIEDGKKRNVTSLLNPLDISANIGLEYELRPNFIISSYYTIGLTDVTGNRENIKALLNSAVTFTMGYYFKL</sequence>
<evidence type="ECO:0000313" key="4">
    <source>
        <dbReference type="Proteomes" id="UP001310022"/>
    </source>
</evidence>
<feature type="signal peptide" evidence="1">
    <location>
        <begin position="1"/>
        <end position="20"/>
    </location>
</feature>
<dbReference type="Proteomes" id="UP001310022">
    <property type="component" value="Unassembled WGS sequence"/>
</dbReference>
<protein>
    <recommendedName>
        <fullName evidence="2">Outer membrane protein beta-barrel domain-containing protein</fullName>
    </recommendedName>
</protein>
<feature type="domain" description="Outer membrane protein beta-barrel" evidence="2">
    <location>
        <begin position="30"/>
        <end position="179"/>
    </location>
</feature>
<proteinExistence type="predicted"/>
<dbReference type="Pfam" id="PF13568">
    <property type="entry name" value="OMP_b-brl_2"/>
    <property type="match status" value="1"/>
</dbReference>
<reference evidence="3 4" key="1">
    <citation type="submission" date="2021-12" db="EMBL/GenBank/DDBJ databases">
        <title>Genome sequencing of bacteria with rrn-lacking chromosome and rrn-plasmid.</title>
        <authorList>
            <person name="Anda M."/>
            <person name="Iwasaki W."/>
        </authorList>
    </citation>
    <scope>NUCLEOTIDE SEQUENCE [LARGE SCALE GENOMIC DNA]</scope>
    <source>
        <strain evidence="3 4">NBRC 15940</strain>
    </source>
</reference>
<dbReference type="RefSeq" id="WP_053403963.1">
    <property type="nucleotide sequence ID" value="NZ_BQKE01000001.1"/>
</dbReference>
<keyword evidence="1" id="KW-0732">Signal</keyword>